<keyword evidence="6" id="KW-0238">DNA-binding</keyword>
<keyword evidence="2" id="KW-0963">Cytoplasm</keyword>
<feature type="domain" description="Response regulatory" evidence="10">
    <location>
        <begin position="4"/>
        <end position="122"/>
    </location>
</feature>
<reference evidence="11 12" key="1">
    <citation type="submission" date="2014-08" db="EMBL/GenBank/DDBJ databases">
        <authorList>
            <person name="den Bakker H.C."/>
        </authorList>
    </citation>
    <scope>NUCLEOTIDE SEQUENCE [LARGE SCALE GENOMIC DNA]</scope>
    <source>
        <strain evidence="11 12">DSM 18334</strain>
    </source>
</reference>
<evidence type="ECO:0000256" key="5">
    <source>
        <dbReference type="ARBA" id="ARBA00023015"/>
    </source>
</evidence>
<dbReference type="CDD" id="cd17536">
    <property type="entry name" value="REC_YesN-like"/>
    <property type="match status" value="1"/>
</dbReference>
<evidence type="ECO:0000256" key="2">
    <source>
        <dbReference type="ARBA" id="ARBA00022490"/>
    </source>
</evidence>
<dbReference type="PROSITE" id="PS01124">
    <property type="entry name" value="HTH_ARAC_FAMILY_2"/>
    <property type="match status" value="1"/>
</dbReference>
<organism evidence="11 12">
    <name type="scientific">Paenibacillus wynnii</name>
    <dbReference type="NCBI Taxonomy" id="268407"/>
    <lineage>
        <taxon>Bacteria</taxon>
        <taxon>Bacillati</taxon>
        <taxon>Bacillota</taxon>
        <taxon>Bacilli</taxon>
        <taxon>Bacillales</taxon>
        <taxon>Paenibacillaceae</taxon>
        <taxon>Paenibacillus</taxon>
    </lineage>
</organism>
<feature type="modified residue" description="4-aspartylphosphate" evidence="8">
    <location>
        <position position="56"/>
    </location>
</feature>
<dbReference type="SMART" id="SM00448">
    <property type="entry name" value="REC"/>
    <property type="match status" value="1"/>
</dbReference>
<dbReference type="InterPro" id="IPR011006">
    <property type="entry name" value="CheY-like_superfamily"/>
</dbReference>
<keyword evidence="5" id="KW-0805">Transcription regulation</keyword>
<dbReference type="InterPro" id="IPR051552">
    <property type="entry name" value="HptR"/>
</dbReference>
<dbReference type="Pfam" id="PF00072">
    <property type="entry name" value="Response_reg"/>
    <property type="match status" value="1"/>
</dbReference>
<dbReference type="EMBL" id="JQCR01000002">
    <property type="protein sequence ID" value="KGE19106.1"/>
    <property type="molecule type" value="Genomic_DNA"/>
</dbReference>
<dbReference type="AlphaFoldDB" id="A0A098MAL8"/>
<dbReference type="GO" id="GO:0043565">
    <property type="term" value="F:sequence-specific DNA binding"/>
    <property type="evidence" value="ECO:0007669"/>
    <property type="project" value="InterPro"/>
</dbReference>
<dbReference type="InterPro" id="IPR001789">
    <property type="entry name" value="Sig_transdc_resp-reg_receiver"/>
</dbReference>
<dbReference type="PANTHER" id="PTHR42713:SF3">
    <property type="entry name" value="TRANSCRIPTIONAL REGULATORY PROTEIN HPTR"/>
    <property type="match status" value="1"/>
</dbReference>
<evidence type="ECO:0000256" key="1">
    <source>
        <dbReference type="ARBA" id="ARBA00004496"/>
    </source>
</evidence>
<name>A0A098MAL8_9BACL</name>
<dbReference type="PANTHER" id="PTHR42713">
    <property type="entry name" value="HISTIDINE KINASE-RELATED"/>
    <property type="match status" value="1"/>
</dbReference>
<dbReference type="Pfam" id="PF12833">
    <property type="entry name" value="HTH_18"/>
    <property type="match status" value="1"/>
</dbReference>
<keyword evidence="3 8" id="KW-0597">Phosphoprotein</keyword>
<proteinExistence type="predicted"/>
<sequence length="513" mass="58855">MKFKVLLIDDEPSALEGLQLWIDWEELGFEICGTSSNGVEGLKLIHQLEPDLVITDVNMPLMNGLDMIAAWKQEKVKDIKFAILSGYSEFEYAQTAIRYGINHYLLKPIIAEEAEEELKEIYLELEQDLQKQNLNQRATSEQVVTLIKGLLNEKPEVETDLTVLTELSAGRLDWNFCLIQTVPGIYAELRGRTASIVADKSSMFLMDLELSSFGIVYGRSSSDSSENTNLNYALNQLQQMYPKDQLSIARGASVKSLSNILNSYRTAKEALMHYFYNPGTSGILSYQDIHHKPFSYHYDQMLLMDDMIRPINLLDRTGFIQAVDSAAASFREMRIAPEIVKKIVIHLVYKIIEYTREAGDVQVASLLTKFRIPEIFDSMITLDALMINLLACGEECIHTLLLEQTKRSQGIVQQINDYIEEHYREGLTIKKLAEVFFMHPVYLGQLLMKKNGIHFNEQLHNLRIQEAERLLQLNKLKNSEIAEEVGYSNYGQFLKQFEKKMQMCPNEYKNIKT</sequence>
<keyword evidence="12" id="KW-1185">Reference proteome</keyword>
<dbReference type="InterPro" id="IPR009057">
    <property type="entry name" value="Homeodomain-like_sf"/>
</dbReference>
<dbReference type="eggNOG" id="COG2207">
    <property type="taxonomic scope" value="Bacteria"/>
</dbReference>
<dbReference type="STRING" id="268407.PWYN_06915"/>
<dbReference type="PROSITE" id="PS50110">
    <property type="entry name" value="RESPONSE_REGULATORY"/>
    <property type="match status" value="1"/>
</dbReference>
<dbReference type="InterPro" id="IPR018060">
    <property type="entry name" value="HTH_AraC"/>
</dbReference>
<dbReference type="RefSeq" id="WP_036649714.1">
    <property type="nucleotide sequence ID" value="NZ_JQCR01000002.1"/>
</dbReference>
<evidence type="ECO:0000256" key="6">
    <source>
        <dbReference type="ARBA" id="ARBA00023125"/>
    </source>
</evidence>
<gene>
    <name evidence="11" type="ORF">PWYN_06915</name>
</gene>
<reference evidence="11 12" key="2">
    <citation type="submission" date="2014-10" db="EMBL/GenBank/DDBJ databases">
        <title>Comparative genomics of the Paenibacillus odorifer group.</title>
        <authorList>
            <person name="Tsai Y.-C."/>
            <person name="Martin N."/>
            <person name="Korlach J."/>
            <person name="Wiedmann M."/>
        </authorList>
    </citation>
    <scope>NUCLEOTIDE SEQUENCE [LARGE SCALE GENOMIC DNA]</scope>
    <source>
        <strain evidence="11 12">DSM 18334</strain>
    </source>
</reference>
<dbReference type="eggNOG" id="COG4753">
    <property type="taxonomic scope" value="Bacteria"/>
</dbReference>
<dbReference type="OrthoDB" id="342399at2"/>
<keyword evidence="4" id="KW-0902">Two-component regulatory system</keyword>
<comment type="caution">
    <text evidence="11">The sequence shown here is derived from an EMBL/GenBank/DDBJ whole genome shotgun (WGS) entry which is preliminary data.</text>
</comment>
<evidence type="ECO:0000256" key="4">
    <source>
        <dbReference type="ARBA" id="ARBA00023012"/>
    </source>
</evidence>
<dbReference type="GO" id="GO:0003700">
    <property type="term" value="F:DNA-binding transcription factor activity"/>
    <property type="evidence" value="ECO:0007669"/>
    <property type="project" value="InterPro"/>
</dbReference>
<protein>
    <submittedName>
        <fullName evidence="11">AraC family transcriptional regulator</fullName>
    </submittedName>
</protein>
<dbReference type="SUPFAM" id="SSF52172">
    <property type="entry name" value="CheY-like"/>
    <property type="match status" value="1"/>
</dbReference>
<evidence type="ECO:0000256" key="3">
    <source>
        <dbReference type="ARBA" id="ARBA00022553"/>
    </source>
</evidence>
<accession>A0A098MAL8</accession>
<dbReference type="Proteomes" id="UP000029734">
    <property type="component" value="Unassembled WGS sequence"/>
</dbReference>
<keyword evidence="7" id="KW-0804">Transcription</keyword>
<dbReference type="SUPFAM" id="SSF46689">
    <property type="entry name" value="Homeodomain-like"/>
    <property type="match status" value="1"/>
</dbReference>
<dbReference type="SMART" id="SM00342">
    <property type="entry name" value="HTH_ARAC"/>
    <property type="match status" value="1"/>
</dbReference>
<comment type="subcellular location">
    <subcellularLocation>
        <location evidence="1">Cytoplasm</location>
    </subcellularLocation>
</comment>
<evidence type="ECO:0000256" key="7">
    <source>
        <dbReference type="ARBA" id="ARBA00023163"/>
    </source>
</evidence>
<evidence type="ECO:0000256" key="8">
    <source>
        <dbReference type="PROSITE-ProRule" id="PRU00169"/>
    </source>
</evidence>
<dbReference type="Gene3D" id="3.40.50.2300">
    <property type="match status" value="1"/>
</dbReference>
<evidence type="ECO:0000259" key="9">
    <source>
        <dbReference type="PROSITE" id="PS01124"/>
    </source>
</evidence>
<evidence type="ECO:0000313" key="12">
    <source>
        <dbReference type="Proteomes" id="UP000029734"/>
    </source>
</evidence>
<feature type="domain" description="HTH araC/xylS-type" evidence="9">
    <location>
        <begin position="413"/>
        <end position="511"/>
    </location>
</feature>
<dbReference type="GO" id="GO:0005737">
    <property type="term" value="C:cytoplasm"/>
    <property type="evidence" value="ECO:0007669"/>
    <property type="project" value="UniProtKB-SubCell"/>
</dbReference>
<evidence type="ECO:0000259" key="10">
    <source>
        <dbReference type="PROSITE" id="PS50110"/>
    </source>
</evidence>
<dbReference type="Gene3D" id="1.10.10.60">
    <property type="entry name" value="Homeodomain-like"/>
    <property type="match status" value="2"/>
</dbReference>
<dbReference type="GO" id="GO:0000160">
    <property type="term" value="P:phosphorelay signal transduction system"/>
    <property type="evidence" value="ECO:0007669"/>
    <property type="project" value="UniProtKB-KW"/>
</dbReference>
<evidence type="ECO:0000313" key="11">
    <source>
        <dbReference type="EMBL" id="KGE19106.1"/>
    </source>
</evidence>